<comment type="pathway">
    <text evidence="1">Metabolic intermediate biosynthesis; chorismate biosynthesis; chorismate from D-erythrose 4-phosphate and phosphoenolpyruvate: step 4/7.</text>
</comment>
<evidence type="ECO:0000313" key="4">
    <source>
        <dbReference type="EMBL" id="MFC4264149.1"/>
    </source>
</evidence>
<dbReference type="NCBIfam" id="NF001311">
    <property type="entry name" value="PRK00258.1-3"/>
    <property type="match status" value="1"/>
</dbReference>
<sequence length="296" mass="30777">MRRHGAVIGYPIGHSKSPALHNAAYAALELGYTYTAIDVQKFELAPFLARVRTESNWYGLSVTMPLKNTAAALADELTDAARALGAANTLVMTDGDDGATHVLGDNTDVAGIINALIHAGVCARPRAAVLGGGGTAASAVAAFSVLGAAGVDVYVRSPEKAVALEDVAQNVGVQLRLLRFDDAAQSLGGYDVVISTLPPHAGDPLAEKMLHSLESVAGACLLDVAYDPWPSALAQTWEHQGGTVIPGIEMLLYQGVEQAKLFVAAGGNADCMQGRTAEILNVMCDALGLARRPPHE</sequence>
<feature type="domain" description="Shikimate dehydrogenase substrate binding N-terminal" evidence="3">
    <location>
        <begin position="7"/>
        <end position="90"/>
    </location>
</feature>
<dbReference type="EMBL" id="JBHSCQ010000003">
    <property type="protein sequence ID" value="MFC4264149.1"/>
    <property type="molecule type" value="Genomic_DNA"/>
</dbReference>
<dbReference type="PANTHER" id="PTHR21089:SF1">
    <property type="entry name" value="BIFUNCTIONAL 3-DEHYDROQUINATE DEHYDRATASE_SHIKIMATE DEHYDROGENASE, CHLOROPLASTIC"/>
    <property type="match status" value="1"/>
</dbReference>
<dbReference type="SUPFAM" id="SSF51735">
    <property type="entry name" value="NAD(P)-binding Rossmann-fold domains"/>
    <property type="match status" value="1"/>
</dbReference>
<dbReference type="EC" id="1.1.1.25" evidence="4"/>
<dbReference type="Gene3D" id="3.40.50.720">
    <property type="entry name" value="NAD(P)-binding Rossmann-like Domain"/>
    <property type="match status" value="1"/>
</dbReference>
<proteinExistence type="predicted"/>
<evidence type="ECO:0000259" key="3">
    <source>
        <dbReference type="Pfam" id="PF08501"/>
    </source>
</evidence>
<accession>A0ABV8QYS0</accession>
<dbReference type="InterPro" id="IPR046346">
    <property type="entry name" value="Aminoacid_DH-like_N_sf"/>
</dbReference>
<organism evidence="4 5">
    <name type="scientific">Arthrobacter cryoconiti</name>
    <dbReference type="NCBI Taxonomy" id="748907"/>
    <lineage>
        <taxon>Bacteria</taxon>
        <taxon>Bacillati</taxon>
        <taxon>Actinomycetota</taxon>
        <taxon>Actinomycetes</taxon>
        <taxon>Micrococcales</taxon>
        <taxon>Micrococcaceae</taxon>
        <taxon>Arthrobacter</taxon>
    </lineage>
</organism>
<dbReference type="InterPro" id="IPR036291">
    <property type="entry name" value="NAD(P)-bd_dom_sf"/>
</dbReference>
<dbReference type="SUPFAM" id="SSF53223">
    <property type="entry name" value="Aminoacid dehydrogenase-like, N-terminal domain"/>
    <property type="match status" value="1"/>
</dbReference>
<protein>
    <submittedName>
        <fullName evidence="4">Shikimate dehydrogenase</fullName>
        <ecNumber evidence="4">1.1.1.25</ecNumber>
    </submittedName>
</protein>
<evidence type="ECO:0000256" key="1">
    <source>
        <dbReference type="ARBA" id="ARBA00004871"/>
    </source>
</evidence>
<reference evidence="5" key="1">
    <citation type="journal article" date="2019" name="Int. J. Syst. Evol. Microbiol.">
        <title>The Global Catalogue of Microorganisms (GCM) 10K type strain sequencing project: providing services to taxonomists for standard genome sequencing and annotation.</title>
        <authorList>
            <consortium name="The Broad Institute Genomics Platform"/>
            <consortium name="The Broad Institute Genome Sequencing Center for Infectious Disease"/>
            <person name="Wu L."/>
            <person name="Ma J."/>
        </authorList>
    </citation>
    <scope>NUCLEOTIDE SEQUENCE [LARGE SCALE GENOMIC DNA]</scope>
    <source>
        <strain evidence="5">CGMCC 1.10698</strain>
    </source>
</reference>
<dbReference type="Pfam" id="PF08501">
    <property type="entry name" value="Shikimate_dh_N"/>
    <property type="match status" value="1"/>
</dbReference>
<keyword evidence="2" id="KW-0057">Aromatic amino acid biosynthesis</keyword>
<dbReference type="CDD" id="cd01065">
    <property type="entry name" value="NAD_bind_Shikimate_DH"/>
    <property type="match status" value="1"/>
</dbReference>
<gene>
    <name evidence="4" type="ORF">ACFOW9_00860</name>
</gene>
<evidence type="ECO:0000313" key="5">
    <source>
        <dbReference type="Proteomes" id="UP001595773"/>
    </source>
</evidence>
<keyword evidence="2" id="KW-0028">Amino-acid biosynthesis</keyword>
<dbReference type="GO" id="GO:0004764">
    <property type="term" value="F:shikimate 3-dehydrogenase (NADP+) activity"/>
    <property type="evidence" value="ECO:0007669"/>
    <property type="project" value="UniProtKB-EC"/>
</dbReference>
<dbReference type="InterPro" id="IPR022893">
    <property type="entry name" value="Shikimate_DH_fam"/>
</dbReference>
<dbReference type="InterPro" id="IPR013708">
    <property type="entry name" value="Shikimate_DH-bd_N"/>
</dbReference>
<keyword evidence="4" id="KW-0560">Oxidoreductase</keyword>
<name>A0ABV8QYS0_9MICC</name>
<comment type="caution">
    <text evidence="4">The sequence shown here is derived from an EMBL/GenBank/DDBJ whole genome shotgun (WGS) entry which is preliminary data.</text>
</comment>
<dbReference type="RefSeq" id="WP_230068376.1">
    <property type="nucleotide sequence ID" value="NZ_BAABLL010000002.1"/>
</dbReference>
<dbReference type="Proteomes" id="UP001595773">
    <property type="component" value="Unassembled WGS sequence"/>
</dbReference>
<dbReference type="PANTHER" id="PTHR21089">
    <property type="entry name" value="SHIKIMATE DEHYDROGENASE"/>
    <property type="match status" value="1"/>
</dbReference>
<evidence type="ECO:0000256" key="2">
    <source>
        <dbReference type="ARBA" id="ARBA00023141"/>
    </source>
</evidence>
<dbReference type="Gene3D" id="3.40.50.10860">
    <property type="entry name" value="Leucine Dehydrogenase, chain A, domain 1"/>
    <property type="match status" value="1"/>
</dbReference>
<keyword evidence="5" id="KW-1185">Reference proteome</keyword>